<evidence type="ECO:0000313" key="1">
    <source>
        <dbReference type="EMBL" id="GGD39089.1"/>
    </source>
</evidence>
<organism evidence="1 2">
    <name type="scientific">Sinisalibacter lacisalsi</name>
    <dbReference type="NCBI Taxonomy" id="1526570"/>
    <lineage>
        <taxon>Bacteria</taxon>
        <taxon>Pseudomonadati</taxon>
        <taxon>Pseudomonadota</taxon>
        <taxon>Alphaproteobacteria</taxon>
        <taxon>Rhodobacterales</taxon>
        <taxon>Roseobacteraceae</taxon>
        <taxon>Sinisalibacter</taxon>
    </lineage>
</organism>
<dbReference type="Proteomes" id="UP000617355">
    <property type="component" value="Unassembled WGS sequence"/>
</dbReference>
<accession>A0ABQ1QRD0</accession>
<comment type="caution">
    <text evidence="1">The sequence shown here is derived from an EMBL/GenBank/DDBJ whole genome shotgun (WGS) entry which is preliminary data.</text>
</comment>
<protein>
    <submittedName>
        <fullName evidence="1">Transcriptional antiterminator</fullName>
    </submittedName>
</protein>
<gene>
    <name evidence="1" type="ORF">GCM10011358_23770</name>
</gene>
<dbReference type="SUPFAM" id="SSF52172">
    <property type="entry name" value="CheY-like"/>
    <property type="match status" value="1"/>
</dbReference>
<dbReference type="InterPro" id="IPR011006">
    <property type="entry name" value="CheY-like_superfamily"/>
</dbReference>
<proteinExistence type="predicted"/>
<reference evidence="2" key="1">
    <citation type="journal article" date="2019" name="Int. J. Syst. Evol. Microbiol.">
        <title>The Global Catalogue of Microorganisms (GCM) 10K type strain sequencing project: providing services to taxonomists for standard genome sequencing and annotation.</title>
        <authorList>
            <consortium name="The Broad Institute Genomics Platform"/>
            <consortium name="The Broad Institute Genome Sequencing Center for Infectious Disease"/>
            <person name="Wu L."/>
            <person name="Ma J."/>
        </authorList>
    </citation>
    <scope>NUCLEOTIDE SEQUENCE [LARGE SCALE GENOMIC DNA]</scope>
    <source>
        <strain evidence="2">CGMCC 1.12922</strain>
    </source>
</reference>
<evidence type="ECO:0000313" key="2">
    <source>
        <dbReference type="Proteomes" id="UP000617355"/>
    </source>
</evidence>
<dbReference type="RefSeq" id="WP_188528003.1">
    <property type="nucleotide sequence ID" value="NZ_BMGI01000004.1"/>
</dbReference>
<dbReference type="EMBL" id="BMGI01000004">
    <property type="protein sequence ID" value="GGD39089.1"/>
    <property type="molecule type" value="Genomic_DNA"/>
</dbReference>
<keyword evidence="2" id="KW-1185">Reference proteome</keyword>
<sequence length="196" mass="21730">MIRAPVHNFSGQTAIVVHRSPEIGLRIKERCHRLGIRARVRSEDLDAQEVRNADIVILDIDTADDGILPWERATAPMPLIGLIGSESPGRLAWALAQEVDAFLPLTGLGNLFSAMVIAHEVFARKAERRAREAELARRGNLRLEVIRAVLALMEHGRDEALALKQLRTMAMVEQISLEDAAVRLLTERRIAGGRAI</sequence>
<name>A0ABQ1QRD0_9RHOB</name>
<dbReference type="Gene3D" id="3.40.50.2300">
    <property type="match status" value="1"/>
</dbReference>